<feature type="domain" description="Polymerase beta nucleotidyltransferase" evidence="1">
    <location>
        <begin position="15"/>
        <end position="92"/>
    </location>
</feature>
<dbReference type="Proteomes" id="UP000886043">
    <property type="component" value="Unassembled WGS sequence"/>
</dbReference>
<dbReference type="Pfam" id="PF18765">
    <property type="entry name" value="Polbeta"/>
    <property type="match status" value="1"/>
</dbReference>
<dbReference type="InterPro" id="IPR041633">
    <property type="entry name" value="Polbeta"/>
</dbReference>
<protein>
    <submittedName>
        <fullName evidence="2">Nucleotidyltransferase domain-containing protein</fullName>
    </submittedName>
</protein>
<dbReference type="EMBL" id="DRMH01000083">
    <property type="protein sequence ID" value="HFC98114.1"/>
    <property type="molecule type" value="Genomic_DNA"/>
</dbReference>
<dbReference type="CDD" id="cd05403">
    <property type="entry name" value="NT_KNTase_like"/>
    <property type="match status" value="1"/>
</dbReference>
<accession>A0A7C3CSP2</accession>
<proteinExistence type="predicted"/>
<sequence>MKEDPWKEKLRALIGDFVKKEEGIKEVYLFGSRLWGGAGVASDFDLAVKGEEKSIRRLAEFLEESTFPFEVDVVGWEELPEGLRERIQKEGERWL</sequence>
<comment type="caution">
    <text evidence="2">The sequence shown here is derived from an EMBL/GenBank/DDBJ whole genome shotgun (WGS) entry which is preliminary data.</text>
</comment>
<dbReference type="AlphaFoldDB" id="A0A7C3CSP2"/>
<gene>
    <name evidence="2" type="ORF">ENJ40_06630</name>
</gene>
<evidence type="ECO:0000259" key="1">
    <source>
        <dbReference type="Pfam" id="PF18765"/>
    </source>
</evidence>
<dbReference type="InterPro" id="IPR043519">
    <property type="entry name" value="NT_sf"/>
</dbReference>
<name>A0A7C3CSP2_9BACT</name>
<reference evidence="2" key="1">
    <citation type="journal article" date="2020" name="mSystems">
        <title>Genome- and Community-Level Interaction Insights into Carbon Utilization and Element Cycling Functions of Hydrothermarchaeota in Hydrothermal Sediment.</title>
        <authorList>
            <person name="Zhou Z."/>
            <person name="Liu Y."/>
            <person name="Xu W."/>
            <person name="Pan J."/>
            <person name="Luo Z.H."/>
            <person name="Li M."/>
        </authorList>
    </citation>
    <scope>NUCLEOTIDE SEQUENCE [LARGE SCALE GENOMIC DNA]</scope>
    <source>
        <strain evidence="2">HyVt-483</strain>
    </source>
</reference>
<dbReference type="Gene3D" id="3.30.460.10">
    <property type="entry name" value="Beta Polymerase, domain 2"/>
    <property type="match status" value="1"/>
</dbReference>
<dbReference type="SUPFAM" id="SSF81301">
    <property type="entry name" value="Nucleotidyltransferase"/>
    <property type="match status" value="1"/>
</dbReference>
<organism evidence="2">
    <name type="scientific">Thermosulfurimonas dismutans</name>
    <dbReference type="NCBI Taxonomy" id="999894"/>
    <lineage>
        <taxon>Bacteria</taxon>
        <taxon>Pseudomonadati</taxon>
        <taxon>Thermodesulfobacteriota</taxon>
        <taxon>Thermodesulfobacteria</taxon>
        <taxon>Thermodesulfobacteriales</taxon>
        <taxon>Thermodesulfobacteriaceae</taxon>
        <taxon>Thermosulfurimonas</taxon>
    </lineage>
</organism>
<evidence type="ECO:0000313" key="2">
    <source>
        <dbReference type="EMBL" id="HFC98114.1"/>
    </source>
</evidence>